<keyword evidence="10" id="KW-1185">Reference proteome</keyword>
<dbReference type="InterPro" id="IPR052337">
    <property type="entry name" value="SAT4-like"/>
</dbReference>
<sequence>MIFAKVSIGFFLLRVTVARIQRQIIYSVICTTVVVGIVFLFVTVFECSPVSYFWNRDQNGQCLDMDVIIGLTYFYSVVNAICDFTFGILPIFLVWNLQMDRRVKIVLIPILGMGCVAAIAVLVRMAYVRDFANPDFLWATVNIALWSDIELGLAITAGSLACLRPLYHVVAVKLGLTTSKTSRDANQDYQKSGGRKTPNISGPFNLVSFNKADTWRLSGHDNSDTFRPIGLDDNGNKDMWVTGEGQSESGSEEQLRSNTPQAEMRSPPRAFAKSEAMGGGGRYIHK</sequence>
<evidence type="ECO:0000256" key="6">
    <source>
        <dbReference type="SAM" id="MobiDB-lite"/>
    </source>
</evidence>
<dbReference type="InterPro" id="IPR049326">
    <property type="entry name" value="Rhodopsin_dom_fungi"/>
</dbReference>
<proteinExistence type="inferred from homology"/>
<dbReference type="GeneID" id="89973141"/>
<dbReference type="RefSeq" id="XP_064711160.1">
    <property type="nucleotide sequence ID" value="XM_064848536.1"/>
</dbReference>
<name>A0AAV9NNY7_9EURO</name>
<gene>
    <name evidence="9" type="ORF">LTR84_004963</name>
</gene>
<organism evidence="9 10">
    <name type="scientific">Exophiala bonariae</name>
    <dbReference type="NCBI Taxonomy" id="1690606"/>
    <lineage>
        <taxon>Eukaryota</taxon>
        <taxon>Fungi</taxon>
        <taxon>Dikarya</taxon>
        <taxon>Ascomycota</taxon>
        <taxon>Pezizomycotina</taxon>
        <taxon>Eurotiomycetes</taxon>
        <taxon>Chaetothyriomycetidae</taxon>
        <taxon>Chaetothyriales</taxon>
        <taxon>Herpotrichiellaceae</taxon>
        <taxon>Exophiala</taxon>
    </lineage>
</organism>
<comment type="caution">
    <text evidence="9">The sequence shown here is derived from an EMBL/GenBank/DDBJ whole genome shotgun (WGS) entry which is preliminary data.</text>
</comment>
<dbReference type="PANTHER" id="PTHR33048:SF96">
    <property type="entry name" value="INTEGRAL MEMBRANE PROTEIN"/>
    <property type="match status" value="1"/>
</dbReference>
<keyword evidence="4 7" id="KW-0472">Membrane</keyword>
<reference evidence="9 10" key="1">
    <citation type="submission" date="2023-08" db="EMBL/GenBank/DDBJ databases">
        <title>Black Yeasts Isolated from many extreme environments.</title>
        <authorList>
            <person name="Coleine C."/>
            <person name="Stajich J.E."/>
            <person name="Selbmann L."/>
        </authorList>
    </citation>
    <scope>NUCLEOTIDE SEQUENCE [LARGE SCALE GENOMIC DNA]</scope>
    <source>
        <strain evidence="9 10">CCFEE 5792</strain>
    </source>
</reference>
<comment type="similarity">
    <text evidence="5">Belongs to the SAT4 family.</text>
</comment>
<evidence type="ECO:0000256" key="2">
    <source>
        <dbReference type="ARBA" id="ARBA00022692"/>
    </source>
</evidence>
<evidence type="ECO:0000256" key="7">
    <source>
        <dbReference type="SAM" id="Phobius"/>
    </source>
</evidence>
<evidence type="ECO:0000313" key="10">
    <source>
        <dbReference type="Proteomes" id="UP001358417"/>
    </source>
</evidence>
<keyword evidence="3 7" id="KW-1133">Transmembrane helix</keyword>
<evidence type="ECO:0000256" key="1">
    <source>
        <dbReference type="ARBA" id="ARBA00004141"/>
    </source>
</evidence>
<evidence type="ECO:0000313" key="9">
    <source>
        <dbReference type="EMBL" id="KAK5062888.1"/>
    </source>
</evidence>
<keyword evidence="2 7" id="KW-0812">Transmembrane</keyword>
<evidence type="ECO:0000256" key="4">
    <source>
        <dbReference type="ARBA" id="ARBA00023136"/>
    </source>
</evidence>
<dbReference type="AlphaFoldDB" id="A0AAV9NNY7"/>
<dbReference type="PANTHER" id="PTHR33048">
    <property type="entry name" value="PTH11-LIKE INTEGRAL MEMBRANE PROTEIN (AFU_ORTHOLOGUE AFUA_5G11245)"/>
    <property type="match status" value="1"/>
</dbReference>
<feature type="transmembrane region" description="Helical" evidence="7">
    <location>
        <begin position="24"/>
        <end position="45"/>
    </location>
</feature>
<protein>
    <recommendedName>
        <fullName evidence="8">Rhodopsin domain-containing protein</fullName>
    </recommendedName>
</protein>
<feature type="domain" description="Rhodopsin" evidence="8">
    <location>
        <begin position="2"/>
        <end position="167"/>
    </location>
</feature>
<feature type="transmembrane region" description="Helical" evidence="7">
    <location>
        <begin position="105"/>
        <end position="123"/>
    </location>
</feature>
<evidence type="ECO:0000256" key="3">
    <source>
        <dbReference type="ARBA" id="ARBA00022989"/>
    </source>
</evidence>
<comment type="subcellular location">
    <subcellularLocation>
        <location evidence="1">Membrane</location>
        <topology evidence="1">Multi-pass membrane protein</topology>
    </subcellularLocation>
</comment>
<evidence type="ECO:0000259" key="8">
    <source>
        <dbReference type="Pfam" id="PF20684"/>
    </source>
</evidence>
<feature type="region of interest" description="Disordered" evidence="6">
    <location>
        <begin position="226"/>
        <end position="286"/>
    </location>
</feature>
<dbReference type="Pfam" id="PF20684">
    <property type="entry name" value="Fung_rhodopsin"/>
    <property type="match status" value="1"/>
</dbReference>
<dbReference type="Proteomes" id="UP001358417">
    <property type="component" value="Unassembled WGS sequence"/>
</dbReference>
<feature type="transmembrane region" description="Helical" evidence="7">
    <location>
        <begin position="73"/>
        <end position="93"/>
    </location>
</feature>
<accession>A0AAV9NNY7</accession>
<dbReference type="GO" id="GO:0016020">
    <property type="term" value="C:membrane"/>
    <property type="evidence" value="ECO:0007669"/>
    <property type="project" value="UniProtKB-SubCell"/>
</dbReference>
<dbReference type="EMBL" id="JAVRRD010000002">
    <property type="protein sequence ID" value="KAK5062888.1"/>
    <property type="molecule type" value="Genomic_DNA"/>
</dbReference>
<evidence type="ECO:0000256" key="5">
    <source>
        <dbReference type="ARBA" id="ARBA00038359"/>
    </source>
</evidence>
<feature type="compositionally biased region" description="Gly residues" evidence="6">
    <location>
        <begin position="277"/>
        <end position="286"/>
    </location>
</feature>